<accession>A0A9X6NF73</accession>
<evidence type="ECO:0000313" key="2">
    <source>
        <dbReference type="Proteomes" id="UP000192578"/>
    </source>
</evidence>
<organism evidence="1 2">
    <name type="scientific">Hypsibius exemplaris</name>
    <name type="common">Freshwater tardigrade</name>
    <dbReference type="NCBI Taxonomy" id="2072580"/>
    <lineage>
        <taxon>Eukaryota</taxon>
        <taxon>Metazoa</taxon>
        <taxon>Ecdysozoa</taxon>
        <taxon>Tardigrada</taxon>
        <taxon>Eutardigrada</taxon>
        <taxon>Parachela</taxon>
        <taxon>Hypsibioidea</taxon>
        <taxon>Hypsibiidae</taxon>
        <taxon>Hypsibius</taxon>
    </lineage>
</organism>
<comment type="caution">
    <text evidence="1">The sequence shown here is derived from an EMBL/GenBank/DDBJ whole genome shotgun (WGS) entry which is preliminary data.</text>
</comment>
<dbReference type="Proteomes" id="UP000192578">
    <property type="component" value="Unassembled WGS sequence"/>
</dbReference>
<protein>
    <submittedName>
        <fullName evidence="1">Uncharacterized protein</fullName>
    </submittedName>
</protein>
<evidence type="ECO:0000313" key="1">
    <source>
        <dbReference type="EMBL" id="OWA53070.1"/>
    </source>
</evidence>
<sequence>MNIQNRAAGWCVQWKLRTIQLDINKDAVEVRGLQPVDVRHLQYVASVYNTSVYNTFQLSQFKMPFGRNPTLPGGLALSTATYPFIEDVKIRMVYVYAEAAALMETKHNPTYAGDYHPDEQ</sequence>
<dbReference type="EMBL" id="MTYJ01000301">
    <property type="protein sequence ID" value="OWA53070.1"/>
    <property type="molecule type" value="Genomic_DNA"/>
</dbReference>
<keyword evidence="2" id="KW-1185">Reference proteome</keyword>
<name>A0A9X6NF73_HYPEX</name>
<gene>
    <name evidence="1" type="ORF">BV898_17505</name>
</gene>
<proteinExistence type="predicted"/>
<dbReference type="AlphaFoldDB" id="A0A9X6NF73"/>
<reference evidence="2" key="1">
    <citation type="submission" date="2017-01" db="EMBL/GenBank/DDBJ databases">
        <title>Comparative genomics of anhydrobiosis in the tardigrade Hypsibius dujardini.</title>
        <authorList>
            <person name="Yoshida Y."/>
            <person name="Koutsovoulos G."/>
            <person name="Laetsch D."/>
            <person name="Stevens L."/>
            <person name="Kumar S."/>
            <person name="Horikawa D."/>
            <person name="Ishino K."/>
            <person name="Komine S."/>
            <person name="Tomita M."/>
            <person name="Blaxter M."/>
            <person name="Arakawa K."/>
        </authorList>
    </citation>
    <scope>NUCLEOTIDE SEQUENCE [LARGE SCALE GENOMIC DNA]</scope>
    <source>
        <strain evidence="2">Z151</strain>
    </source>
</reference>